<organism evidence="11 12">
    <name type="scientific">Microcella alkaliphila</name>
    <dbReference type="NCBI Taxonomy" id="279828"/>
    <lineage>
        <taxon>Bacteria</taxon>
        <taxon>Bacillati</taxon>
        <taxon>Actinomycetota</taxon>
        <taxon>Actinomycetes</taxon>
        <taxon>Micrococcales</taxon>
        <taxon>Microbacteriaceae</taxon>
        <taxon>Microcella</taxon>
    </lineage>
</organism>
<evidence type="ECO:0000256" key="6">
    <source>
        <dbReference type="ARBA" id="ARBA00022777"/>
    </source>
</evidence>
<dbReference type="AlphaFoldDB" id="A0A0U4WXJ9"/>
<keyword evidence="5" id="KW-0547">Nucleotide-binding</keyword>
<comment type="catalytic activity">
    <reaction evidence="1">
        <text>ATP + protein L-histidine = ADP + protein N-phospho-L-histidine.</text>
        <dbReference type="EC" id="2.7.13.3"/>
    </reaction>
</comment>
<dbReference type="GO" id="GO:0046983">
    <property type="term" value="F:protein dimerization activity"/>
    <property type="evidence" value="ECO:0007669"/>
    <property type="project" value="InterPro"/>
</dbReference>
<gene>
    <name evidence="11" type="ORF">MalAC0309_1673</name>
</gene>
<dbReference type="SUPFAM" id="SSF55874">
    <property type="entry name" value="ATPase domain of HSP90 chaperone/DNA topoisomerase II/histidine kinase"/>
    <property type="match status" value="1"/>
</dbReference>
<evidence type="ECO:0000259" key="10">
    <source>
        <dbReference type="SMART" id="SM00387"/>
    </source>
</evidence>
<keyword evidence="3" id="KW-0597">Phosphoprotein</keyword>
<dbReference type="EC" id="2.7.13.3" evidence="2"/>
<evidence type="ECO:0000256" key="5">
    <source>
        <dbReference type="ARBA" id="ARBA00022741"/>
    </source>
</evidence>
<reference evidence="12" key="1">
    <citation type="submission" date="2015-12" db="EMBL/GenBank/DDBJ databases">
        <authorList>
            <person name="Shamseldin A."/>
            <person name="Moawad H."/>
            <person name="Abd El-Rahim W.M."/>
            <person name="Sadowsky M.J."/>
        </authorList>
    </citation>
    <scope>NUCLEOTIDE SEQUENCE [LARGE SCALE GENOMIC DNA]</scope>
    <source>
        <strain evidence="12">JAM AC0309</strain>
    </source>
</reference>
<dbReference type="Proteomes" id="UP000218965">
    <property type="component" value="Chromosome"/>
</dbReference>
<dbReference type="KEGG" id="malk:MalAC0309_1673"/>
<dbReference type="Pfam" id="PF02518">
    <property type="entry name" value="HATPase_c"/>
    <property type="match status" value="1"/>
</dbReference>
<keyword evidence="9" id="KW-0812">Transmembrane</keyword>
<dbReference type="InterPro" id="IPR036890">
    <property type="entry name" value="HATPase_C_sf"/>
</dbReference>
<evidence type="ECO:0000256" key="2">
    <source>
        <dbReference type="ARBA" id="ARBA00012438"/>
    </source>
</evidence>
<dbReference type="EMBL" id="AP017315">
    <property type="protein sequence ID" value="BAU32522.1"/>
    <property type="molecule type" value="Genomic_DNA"/>
</dbReference>
<name>A0A0U4WXJ9_9MICO</name>
<accession>A0A0U4WXJ9</accession>
<evidence type="ECO:0000256" key="4">
    <source>
        <dbReference type="ARBA" id="ARBA00022679"/>
    </source>
</evidence>
<evidence type="ECO:0000256" key="7">
    <source>
        <dbReference type="ARBA" id="ARBA00022840"/>
    </source>
</evidence>
<dbReference type="InterPro" id="IPR011712">
    <property type="entry name" value="Sig_transdc_His_kin_sub3_dim/P"/>
</dbReference>
<proteinExistence type="predicted"/>
<evidence type="ECO:0000256" key="3">
    <source>
        <dbReference type="ARBA" id="ARBA00022553"/>
    </source>
</evidence>
<dbReference type="PANTHER" id="PTHR24421:SF10">
    <property type="entry name" value="NITRATE_NITRITE SENSOR PROTEIN NARQ"/>
    <property type="match status" value="1"/>
</dbReference>
<dbReference type="GO" id="GO:0005524">
    <property type="term" value="F:ATP binding"/>
    <property type="evidence" value="ECO:0007669"/>
    <property type="project" value="UniProtKB-KW"/>
</dbReference>
<evidence type="ECO:0000313" key="12">
    <source>
        <dbReference type="Proteomes" id="UP000218965"/>
    </source>
</evidence>
<keyword evidence="9" id="KW-1133">Transmembrane helix</keyword>
<dbReference type="PANTHER" id="PTHR24421">
    <property type="entry name" value="NITRATE/NITRITE SENSOR PROTEIN NARX-RELATED"/>
    <property type="match status" value="1"/>
</dbReference>
<evidence type="ECO:0000256" key="8">
    <source>
        <dbReference type="ARBA" id="ARBA00023012"/>
    </source>
</evidence>
<keyword evidence="9" id="KW-0472">Membrane</keyword>
<sequence>MSDVAASITVAIAVIAGIGMLVAASIALVASSRLRRERAEALATADRARELEIALGEQTARLRLIREQHDVAAHRMTGVVQLAEGASAAATRDPSVAARASEQIAASARATLAELRRVVTATAEAEQLAAARPALEALDGLFDALRARGLVVTVSELGERFAVAEGAGLALYRILEEALANALQYGGEGTEVRVGLTWSDQGLHARIDDDGIRAQARREGLTPDELAARGYTIDEDLAALTERIAGTGVGEMRARAELFGGVLSAQTVPGVGFSVSVVFPALRFHNAVHGVNVRR</sequence>
<reference evidence="11 12" key="2">
    <citation type="submission" date="2016-01" db="EMBL/GenBank/DDBJ databases">
        <title>Microcella alkaliphila JAM AC0309 whole genome shotgun sequence.</title>
        <authorList>
            <person name="Kurata A."/>
            <person name="Hirose Y."/>
            <person name="Kishimoto N."/>
            <person name="Kobayashi T."/>
        </authorList>
    </citation>
    <scope>NUCLEOTIDE SEQUENCE [LARGE SCALE GENOMIC DNA]</scope>
    <source>
        <strain evidence="11 12">JAM AC0309</strain>
    </source>
</reference>
<evidence type="ECO:0000256" key="9">
    <source>
        <dbReference type="SAM" id="Phobius"/>
    </source>
</evidence>
<dbReference type="InterPro" id="IPR003594">
    <property type="entry name" value="HATPase_dom"/>
</dbReference>
<dbReference type="Gene3D" id="1.20.5.1930">
    <property type="match status" value="1"/>
</dbReference>
<protein>
    <recommendedName>
        <fullName evidence="2">histidine kinase</fullName>
        <ecNumber evidence="2">2.7.13.3</ecNumber>
    </recommendedName>
</protein>
<dbReference type="Pfam" id="PF07730">
    <property type="entry name" value="HisKA_3"/>
    <property type="match status" value="1"/>
</dbReference>
<feature type="transmembrane region" description="Helical" evidence="9">
    <location>
        <begin position="6"/>
        <end position="30"/>
    </location>
</feature>
<keyword evidence="6 11" id="KW-0418">Kinase</keyword>
<dbReference type="RefSeq" id="WP_096421767.1">
    <property type="nucleotide sequence ID" value="NZ_AP017315.1"/>
</dbReference>
<dbReference type="SMART" id="SM00387">
    <property type="entry name" value="HATPase_c"/>
    <property type="match status" value="1"/>
</dbReference>
<dbReference type="InterPro" id="IPR050482">
    <property type="entry name" value="Sensor_HK_TwoCompSys"/>
</dbReference>
<feature type="domain" description="Histidine kinase/HSP90-like ATPase" evidence="10">
    <location>
        <begin position="166"/>
        <end position="283"/>
    </location>
</feature>
<keyword evidence="7" id="KW-0067">ATP-binding</keyword>
<dbReference type="GO" id="GO:0000155">
    <property type="term" value="F:phosphorelay sensor kinase activity"/>
    <property type="evidence" value="ECO:0007669"/>
    <property type="project" value="InterPro"/>
</dbReference>
<dbReference type="GO" id="GO:0016020">
    <property type="term" value="C:membrane"/>
    <property type="evidence" value="ECO:0007669"/>
    <property type="project" value="InterPro"/>
</dbReference>
<evidence type="ECO:0000256" key="1">
    <source>
        <dbReference type="ARBA" id="ARBA00000085"/>
    </source>
</evidence>
<keyword evidence="8" id="KW-0902">Two-component regulatory system</keyword>
<dbReference type="OrthoDB" id="227596at2"/>
<evidence type="ECO:0000313" key="11">
    <source>
        <dbReference type="EMBL" id="BAU32522.1"/>
    </source>
</evidence>
<dbReference type="Gene3D" id="3.30.565.10">
    <property type="entry name" value="Histidine kinase-like ATPase, C-terminal domain"/>
    <property type="match status" value="1"/>
</dbReference>
<keyword evidence="4" id="KW-0808">Transferase</keyword>